<sequence>MSDYVTAATSGNCHYPLSDSLSYAHISPTYQYYLMIEAIKDKIKALEDNKIWELVHLPPGKPPIGCKWVYKMKFKANRDIKRYKARLVAKREDHHDEVYMSIPEGFSSQGKNKGLSMRLTGSEPSCTLLDNNIKLTIVEVDRGGVRTNDGIMHDRGVYQRLIGGLLYLTLTRPNICFIVQTLSQFMHQLKISHMNAALKMVKYVKREPERGILMSSRRSTRMKAYCDVD</sequence>
<dbReference type="Proteomes" id="UP000790787">
    <property type="component" value="Chromosome 10"/>
</dbReference>
<accession>A0AC58S494</accession>
<proteinExistence type="predicted"/>
<evidence type="ECO:0000313" key="2">
    <source>
        <dbReference type="RefSeq" id="XP_075079805.1"/>
    </source>
</evidence>
<dbReference type="RefSeq" id="XP_075079805.1">
    <property type="nucleotide sequence ID" value="XM_075223704.1"/>
</dbReference>
<reference evidence="1" key="1">
    <citation type="journal article" date="2014" name="Nat. Commun.">
        <title>The tobacco genome sequence and its comparison with those of tomato and potato.</title>
        <authorList>
            <person name="Sierro N."/>
            <person name="Battey J.N."/>
            <person name="Ouadi S."/>
            <person name="Bakaher N."/>
            <person name="Bovet L."/>
            <person name="Willig A."/>
            <person name="Goepfert S."/>
            <person name="Peitsch M.C."/>
            <person name="Ivanov N.V."/>
        </authorList>
    </citation>
    <scope>NUCLEOTIDE SEQUENCE [LARGE SCALE GENOMIC DNA]</scope>
</reference>
<evidence type="ECO:0000313" key="1">
    <source>
        <dbReference type="Proteomes" id="UP000790787"/>
    </source>
</evidence>
<name>A0AC58S494_TOBAC</name>
<keyword evidence="1" id="KW-1185">Reference proteome</keyword>
<organism evidence="1 2">
    <name type="scientific">Nicotiana tabacum</name>
    <name type="common">Common tobacco</name>
    <dbReference type="NCBI Taxonomy" id="4097"/>
    <lineage>
        <taxon>Eukaryota</taxon>
        <taxon>Viridiplantae</taxon>
        <taxon>Streptophyta</taxon>
        <taxon>Embryophyta</taxon>
        <taxon>Tracheophyta</taxon>
        <taxon>Spermatophyta</taxon>
        <taxon>Magnoliopsida</taxon>
        <taxon>eudicotyledons</taxon>
        <taxon>Gunneridae</taxon>
        <taxon>Pentapetalae</taxon>
        <taxon>asterids</taxon>
        <taxon>lamiids</taxon>
        <taxon>Solanales</taxon>
        <taxon>Solanaceae</taxon>
        <taxon>Nicotianoideae</taxon>
        <taxon>Nicotianeae</taxon>
        <taxon>Nicotiana</taxon>
    </lineage>
</organism>
<reference evidence="2" key="2">
    <citation type="submission" date="2025-08" db="UniProtKB">
        <authorList>
            <consortium name="RefSeq"/>
        </authorList>
    </citation>
    <scope>IDENTIFICATION</scope>
    <source>
        <tissue evidence="2">Leaf</tissue>
    </source>
</reference>
<gene>
    <name evidence="2" type="primary">LOC142165068</name>
</gene>
<protein>
    <submittedName>
        <fullName evidence="2">Uncharacterized protein LOC142165068</fullName>
    </submittedName>
</protein>